<feature type="transmembrane region" description="Helical" evidence="10">
    <location>
        <begin position="98"/>
        <end position="119"/>
    </location>
</feature>
<dbReference type="GO" id="GO:0016020">
    <property type="term" value="C:membrane"/>
    <property type="evidence" value="ECO:0007669"/>
    <property type="project" value="UniProtKB-SubCell"/>
</dbReference>
<dbReference type="InterPro" id="IPR036150">
    <property type="entry name" value="Cyt_b/b6_C_sf"/>
</dbReference>
<keyword evidence="2" id="KW-0813">Transport</keyword>
<evidence type="ECO:0000256" key="6">
    <source>
        <dbReference type="ARBA" id="ARBA00022982"/>
    </source>
</evidence>
<keyword evidence="6" id="KW-0249">Electron transport</keyword>
<keyword evidence="4 10" id="KW-0812">Transmembrane</keyword>
<proteinExistence type="predicted"/>
<dbReference type="SUPFAM" id="SSF81648">
    <property type="entry name" value="a domain/subunit of cytochrome bc1 complex (Ubiquinol-cytochrome c reductase)"/>
    <property type="match status" value="1"/>
</dbReference>
<keyword evidence="5" id="KW-0479">Metal-binding</keyword>
<feature type="transmembrane region" description="Helical" evidence="10">
    <location>
        <begin position="163"/>
        <end position="182"/>
    </location>
</feature>
<evidence type="ECO:0000256" key="8">
    <source>
        <dbReference type="ARBA" id="ARBA00023004"/>
    </source>
</evidence>
<evidence type="ECO:0000256" key="4">
    <source>
        <dbReference type="ARBA" id="ARBA00022692"/>
    </source>
</evidence>
<keyword evidence="8" id="KW-0408">Iron</keyword>
<evidence type="ECO:0000256" key="1">
    <source>
        <dbReference type="ARBA" id="ARBA00004141"/>
    </source>
</evidence>
<accession>A0A8J6Y3Q9</accession>
<dbReference type="PROSITE" id="PS51003">
    <property type="entry name" value="CYTB_CTER"/>
    <property type="match status" value="1"/>
</dbReference>
<feature type="domain" description="Cytochrome b/b6 C-terminal region profile" evidence="11">
    <location>
        <begin position="30"/>
        <end position="232"/>
    </location>
</feature>
<keyword evidence="9 10" id="KW-0472">Membrane</keyword>
<evidence type="ECO:0000256" key="2">
    <source>
        <dbReference type="ARBA" id="ARBA00022448"/>
    </source>
</evidence>
<dbReference type="EMBL" id="JACXWD010000041">
    <property type="protein sequence ID" value="MBD3868734.1"/>
    <property type="molecule type" value="Genomic_DNA"/>
</dbReference>
<dbReference type="GO" id="GO:0046872">
    <property type="term" value="F:metal ion binding"/>
    <property type="evidence" value="ECO:0007669"/>
    <property type="project" value="UniProtKB-KW"/>
</dbReference>
<gene>
    <name evidence="12" type="ORF">IFK94_11470</name>
</gene>
<dbReference type="InterPro" id="IPR005798">
    <property type="entry name" value="Cyt_b/b6_C"/>
</dbReference>
<evidence type="ECO:0000313" key="12">
    <source>
        <dbReference type="EMBL" id="MBD3868734.1"/>
    </source>
</evidence>
<feature type="transmembrane region" description="Helical" evidence="10">
    <location>
        <begin position="194"/>
        <end position="216"/>
    </location>
</feature>
<evidence type="ECO:0000256" key="7">
    <source>
        <dbReference type="ARBA" id="ARBA00022989"/>
    </source>
</evidence>
<name>A0A8J6Y3Q9_9BACT</name>
<comment type="subcellular location">
    <subcellularLocation>
        <location evidence="1">Membrane</location>
        <topology evidence="1">Multi-pass membrane protein</topology>
    </subcellularLocation>
</comment>
<sequence length="232" mass="25978">MKGYELQKDNNPKTTPKRVALIVRGQSARRVEDRGETVPTAPNLLLREIVIIQACIILLAVMALLFDAPLEGIADPRHTPNPAKAAWYFLGLQELLHYFPPVVAGVLLPGLAVLGLAVVPFVRVNWETVGFYEQRWRGRLLWVSLAVALTCGVMALYLAWPVIVPTLVVYGLLVLPAIPAVPERLRARLGRVPLADWIMTWFVAETVFLTLIGILFRGPGWSWIWPWRAGLY</sequence>
<evidence type="ECO:0000313" key="13">
    <source>
        <dbReference type="Proteomes" id="UP000648239"/>
    </source>
</evidence>
<dbReference type="GO" id="GO:0009055">
    <property type="term" value="F:electron transfer activity"/>
    <property type="evidence" value="ECO:0007669"/>
    <property type="project" value="InterPro"/>
</dbReference>
<evidence type="ECO:0000259" key="11">
    <source>
        <dbReference type="PROSITE" id="PS51003"/>
    </source>
</evidence>
<dbReference type="AlphaFoldDB" id="A0A8J6Y3Q9"/>
<comment type="caution">
    <text evidence="12">The sequence shown here is derived from an EMBL/GenBank/DDBJ whole genome shotgun (WGS) entry which is preliminary data.</text>
</comment>
<reference evidence="12 13" key="1">
    <citation type="submission" date="2020-08" db="EMBL/GenBank/DDBJ databases">
        <title>Acidobacteriota in marine sediments use diverse sulfur dissimilation pathways.</title>
        <authorList>
            <person name="Wasmund K."/>
        </authorList>
    </citation>
    <scope>NUCLEOTIDE SEQUENCE [LARGE SCALE GENOMIC DNA]</scope>
    <source>
        <strain evidence="12">MAG AM4</strain>
    </source>
</reference>
<feature type="transmembrane region" description="Helical" evidence="10">
    <location>
        <begin position="140"/>
        <end position="157"/>
    </location>
</feature>
<keyword evidence="3" id="KW-0349">Heme</keyword>
<dbReference type="InterPro" id="IPR027387">
    <property type="entry name" value="Cytb/b6-like_sf"/>
</dbReference>
<evidence type="ECO:0000256" key="5">
    <source>
        <dbReference type="ARBA" id="ARBA00022723"/>
    </source>
</evidence>
<dbReference type="Pfam" id="PF00032">
    <property type="entry name" value="Cytochrom_B_C"/>
    <property type="match status" value="1"/>
</dbReference>
<dbReference type="Gene3D" id="1.20.810.10">
    <property type="entry name" value="Cytochrome Bc1 Complex, Chain C"/>
    <property type="match status" value="1"/>
</dbReference>
<evidence type="ECO:0000256" key="9">
    <source>
        <dbReference type="ARBA" id="ARBA00023136"/>
    </source>
</evidence>
<organism evidence="12 13">
    <name type="scientific">Candidatus Polarisedimenticola svalbardensis</name>
    <dbReference type="NCBI Taxonomy" id="2886004"/>
    <lineage>
        <taxon>Bacteria</taxon>
        <taxon>Pseudomonadati</taxon>
        <taxon>Acidobacteriota</taxon>
        <taxon>Candidatus Polarisedimenticolia</taxon>
        <taxon>Candidatus Polarisedimenticolales</taxon>
        <taxon>Candidatus Polarisedimenticolaceae</taxon>
        <taxon>Candidatus Polarisedimenticola</taxon>
    </lineage>
</organism>
<feature type="transmembrane region" description="Helical" evidence="10">
    <location>
        <begin position="44"/>
        <end position="66"/>
    </location>
</feature>
<dbReference type="GO" id="GO:0016491">
    <property type="term" value="F:oxidoreductase activity"/>
    <property type="evidence" value="ECO:0007669"/>
    <property type="project" value="InterPro"/>
</dbReference>
<evidence type="ECO:0000256" key="10">
    <source>
        <dbReference type="SAM" id="Phobius"/>
    </source>
</evidence>
<protein>
    <recommendedName>
        <fullName evidence="11">Cytochrome b/b6 C-terminal region profile domain-containing protein</fullName>
    </recommendedName>
</protein>
<evidence type="ECO:0000256" key="3">
    <source>
        <dbReference type="ARBA" id="ARBA00022617"/>
    </source>
</evidence>
<dbReference type="Proteomes" id="UP000648239">
    <property type="component" value="Unassembled WGS sequence"/>
</dbReference>
<keyword evidence="7 10" id="KW-1133">Transmembrane helix</keyword>